<evidence type="ECO:0000313" key="2">
    <source>
        <dbReference type="EMBL" id="HIZ72469.1"/>
    </source>
</evidence>
<reference evidence="2" key="1">
    <citation type="journal article" date="2021" name="PeerJ">
        <title>Extensive microbial diversity within the chicken gut microbiome revealed by metagenomics and culture.</title>
        <authorList>
            <person name="Gilroy R."/>
            <person name="Ravi A."/>
            <person name="Getino M."/>
            <person name="Pursley I."/>
            <person name="Horton D.L."/>
            <person name="Alikhan N.F."/>
            <person name="Baker D."/>
            <person name="Gharbi K."/>
            <person name="Hall N."/>
            <person name="Watson M."/>
            <person name="Adriaenssens E.M."/>
            <person name="Foster-Nyarko E."/>
            <person name="Jarju S."/>
            <person name="Secka A."/>
            <person name="Antonio M."/>
            <person name="Oren A."/>
            <person name="Chaudhuri R.R."/>
            <person name="La Ragione R."/>
            <person name="Hildebrand F."/>
            <person name="Pallen M.J."/>
        </authorList>
    </citation>
    <scope>NUCLEOTIDE SEQUENCE</scope>
    <source>
        <strain evidence="2">ChiW7-2402</strain>
    </source>
</reference>
<name>A0A9D2G3L1_9FIRM</name>
<proteinExistence type="predicted"/>
<feature type="transmembrane region" description="Helical" evidence="1">
    <location>
        <begin position="114"/>
        <end position="141"/>
    </location>
</feature>
<feature type="transmembrane region" description="Helical" evidence="1">
    <location>
        <begin position="12"/>
        <end position="33"/>
    </location>
</feature>
<feature type="transmembrane region" description="Helical" evidence="1">
    <location>
        <begin position="72"/>
        <end position="93"/>
    </location>
</feature>
<reference evidence="2" key="2">
    <citation type="submission" date="2021-04" db="EMBL/GenBank/DDBJ databases">
        <authorList>
            <person name="Gilroy R."/>
        </authorList>
    </citation>
    <scope>NUCLEOTIDE SEQUENCE</scope>
    <source>
        <strain evidence="2">ChiW7-2402</strain>
    </source>
</reference>
<organism evidence="2 3">
    <name type="scientific">Candidatus Gallimonas intestinavium</name>
    <dbReference type="NCBI Taxonomy" id="2838603"/>
    <lineage>
        <taxon>Bacteria</taxon>
        <taxon>Bacillati</taxon>
        <taxon>Bacillota</taxon>
        <taxon>Clostridia</taxon>
        <taxon>Candidatus Gallimonas</taxon>
    </lineage>
</organism>
<accession>A0A9D2G3L1</accession>
<sequence length="273" mass="30735">MRIVYEHWVYIIKHLLFILPFAVIPALFLSLSMDYAAIEAFWRGLFTGDFVRDWFEIFCAWSLFGFGSALDIVYAVCGIVCTLVFMSVILAFVEKHMRIGKRSLSGIFSQLRGVFPAVAGFMLVILAFYEVWALVLSAMLYSIVSVGSVGGVIALSILVILFFLGVLLYLISLVYLCLPCMQMTGLGPFQSLLYSYRLMVSVRGKLLLSLLMSFAPAGLIVWGASFLPEAASVIIGLVLFTFLFMSFCVRMETYYFATDKLDREDLLLSYREL</sequence>
<feature type="transmembrane region" description="Helical" evidence="1">
    <location>
        <begin position="206"/>
        <end position="224"/>
    </location>
</feature>
<dbReference type="AlphaFoldDB" id="A0A9D2G3L1"/>
<protein>
    <submittedName>
        <fullName evidence="2">Uncharacterized protein</fullName>
    </submittedName>
</protein>
<gene>
    <name evidence="2" type="ORF">H9964_02680</name>
</gene>
<keyword evidence="1" id="KW-0812">Transmembrane</keyword>
<keyword evidence="1" id="KW-1133">Transmembrane helix</keyword>
<dbReference type="Proteomes" id="UP000824102">
    <property type="component" value="Unassembled WGS sequence"/>
</dbReference>
<comment type="caution">
    <text evidence="2">The sequence shown here is derived from an EMBL/GenBank/DDBJ whole genome shotgun (WGS) entry which is preliminary data.</text>
</comment>
<keyword evidence="1" id="KW-0472">Membrane</keyword>
<feature type="transmembrane region" description="Helical" evidence="1">
    <location>
        <begin position="230"/>
        <end position="249"/>
    </location>
</feature>
<evidence type="ECO:0000256" key="1">
    <source>
        <dbReference type="SAM" id="Phobius"/>
    </source>
</evidence>
<dbReference type="EMBL" id="DXBB01000045">
    <property type="protein sequence ID" value="HIZ72469.1"/>
    <property type="molecule type" value="Genomic_DNA"/>
</dbReference>
<feature type="transmembrane region" description="Helical" evidence="1">
    <location>
        <begin position="153"/>
        <end position="178"/>
    </location>
</feature>
<evidence type="ECO:0000313" key="3">
    <source>
        <dbReference type="Proteomes" id="UP000824102"/>
    </source>
</evidence>